<dbReference type="EMBL" id="DTGR01000049">
    <property type="protein sequence ID" value="HHS28693.1"/>
    <property type="molecule type" value="Genomic_DNA"/>
</dbReference>
<feature type="region of interest" description="Disordered" evidence="1">
    <location>
        <begin position="49"/>
        <end position="68"/>
    </location>
</feature>
<reference evidence="2" key="1">
    <citation type="journal article" date="2020" name="mSystems">
        <title>Genome- and Community-Level Interaction Insights into Carbon Utilization and Element Cycling Functions of Hydrothermarchaeota in Hydrothermal Sediment.</title>
        <authorList>
            <person name="Zhou Z."/>
            <person name="Liu Y."/>
            <person name="Xu W."/>
            <person name="Pan J."/>
            <person name="Luo Z.H."/>
            <person name="Li M."/>
        </authorList>
    </citation>
    <scope>NUCLEOTIDE SEQUENCE [LARGE SCALE GENOMIC DNA]</scope>
    <source>
        <strain evidence="2">SpSt-767</strain>
    </source>
</reference>
<name>A0A7V6A2G4_9BACT</name>
<feature type="compositionally biased region" description="Low complexity" evidence="1">
    <location>
        <begin position="49"/>
        <end position="62"/>
    </location>
</feature>
<evidence type="ECO:0000256" key="1">
    <source>
        <dbReference type="SAM" id="MobiDB-lite"/>
    </source>
</evidence>
<feature type="region of interest" description="Disordered" evidence="1">
    <location>
        <begin position="78"/>
        <end position="100"/>
    </location>
</feature>
<accession>A0A7V6A2G4</accession>
<organism evidence="2">
    <name type="scientific">Desulfobacca acetoxidans</name>
    <dbReference type="NCBI Taxonomy" id="60893"/>
    <lineage>
        <taxon>Bacteria</taxon>
        <taxon>Pseudomonadati</taxon>
        <taxon>Thermodesulfobacteriota</taxon>
        <taxon>Desulfobaccia</taxon>
        <taxon>Desulfobaccales</taxon>
        <taxon>Desulfobaccaceae</taxon>
        <taxon>Desulfobacca</taxon>
    </lineage>
</organism>
<sequence length="100" mass="10559">MASEVLKLTAQIVMSHASMTELTPAQLMAEVKEIYGLLVSLESAAAIPGAGPGSAAGKTSPSKPRKANMAISEEARSVRNMEGPEVGDPDYLDFMEHREG</sequence>
<dbReference type="AlphaFoldDB" id="A0A7V6A2G4"/>
<comment type="caution">
    <text evidence="2">The sequence shown here is derived from an EMBL/GenBank/DDBJ whole genome shotgun (WGS) entry which is preliminary data.</text>
</comment>
<proteinExistence type="predicted"/>
<protein>
    <submittedName>
        <fullName evidence="2">Uncharacterized protein</fullName>
    </submittedName>
</protein>
<gene>
    <name evidence="2" type="ORF">ENV52_03205</name>
</gene>
<evidence type="ECO:0000313" key="2">
    <source>
        <dbReference type="EMBL" id="HHS28693.1"/>
    </source>
</evidence>